<dbReference type="Proteomes" id="UP000295468">
    <property type="component" value="Unassembled WGS sequence"/>
</dbReference>
<evidence type="ECO:0000259" key="1">
    <source>
        <dbReference type="Pfam" id="PF00535"/>
    </source>
</evidence>
<protein>
    <submittedName>
        <fullName evidence="2">Glycosyl transferase family 2</fullName>
    </submittedName>
</protein>
<dbReference type="InterPro" id="IPR029044">
    <property type="entry name" value="Nucleotide-diphossugar_trans"/>
</dbReference>
<name>A0A4R6TP74_9FLAO</name>
<dbReference type="AlphaFoldDB" id="A0A4R6TP74"/>
<sequence length="345" mass="40135">MRLSIIIPCYNMEAYLPTCLDSILNQGLDPASYEIIIVNDESRDQTLAIAREYENSHPNIKVIDKTNAGVGAARNSGLEMARGTYIYFLDPDDYLADNTIPKILEIAEKLSLDVLTFKSLPVSKDEIIPGSQYCNNEDKLTVYDGVSFIADRKFSNEIWWYIIRRDFMLTNNLRFIEGRWMEDAILTAQLFCKAARISHVDHDVHRYRILPTSAMRNKTPEHYRKVIYDNANAAHVFVNLIEHLPDDHPHVGACKKRLRTRQQSFVFFLLVRLMKSDISIEVIPEMLKGFERIGAYPLNNFLGEDYSGIRYSLLVFIYNRKYLIKPFMRLYRVYNKVFQTNSLPH</sequence>
<accession>A0A4R6TP74</accession>
<feature type="domain" description="Glycosyltransferase 2-like" evidence="1">
    <location>
        <begin position="4"/>
        <end position="117"/>
    </location>
</feature>
<gene>
    <name evidence="2" type="ORF">CLV82_1863</name>
</gene>
<proteinExistence type="predicted"/>
<evidence type="ECO:0000313" key="3">
    <source>
        <dbReference type="Proteomes" id="UP000295468"/>
    </source>
</evidence>
<organism evidence="2 3">
    <name type="scientific">Zeaxanthinibacter enoshimensis</name>
    <dbReference type="NCBI Taxonomy" id="392009"/>
    <lineage>
        <taxon>Bacteria</taxon>
        <taxon>Pseudomonadati</taxon>
        <taxon>Bacteroidota</taxon>
        <taxon>Flavobacteriia</taxon>
        <taxon>Flavobacteriales</taxon>
        <taxon>Flavobacteriaceae</taxon>
        <taxon>Zeaxanthinibacter</taxon>
    </lineage>
</organism>
<dbReference type="EMBL" id="SNYI01000002">
    <property type="protein sequence ID" value="TDQ31161.1"/>
    <property type="molecule type" value="Genomic_DNA"/>
</dbReference>
<dbReference type="OrthoDB" id="396512at2"/>
<dbReference type="SUPFAM" id="SSF53448">
    <property type="entry name" value="Nucleotide-diphospho-sugar transferases"/>
    <property type="match status" value="1"/>
</dbReference>
<dbReference type="InterPro" id="IPR001173">
    <property type="entry name" value="Glyco_trans_2-like"/>
</dbReference>
<dbReference type="CDD" id="cd00761">
    <property type="entry name" value="Glyco_tranf_GTA_type"/>
    <property type="match status" value="1"/>
</dbReference>
<dbReference type="Pfam" id="PF00535">
    <property type="entry name" value="Glycos_transf_2"/>
    <property type="match status" value="1"/>
</dbReference>
<reference evidence="2 3" key="1">
    <citation type="submission" date="2019-03" db="EMBL/GenBank/DDBJ databases">
        <title>Genomic Encyclopedia of Archaeal and Bacterial Type Strains, Phase II (KMG-II): from individual species to whole genera.</title>
        <authorList>
            <person name="Goeker M."/>
        </authorList>
    </citation>
    <scope>NUCLEOTIDE SEQUENCE [LARGE SCALE GENOMIC DNA]</scope>
    <source>
        <strain evidence="2 3">DSM 18435</strain>
    </source>
</reference>
<evidence type="ECO:0000313" key="2">
    <source>
        <dbReference type="EMBL" id="TDQ31161.1"/>
    </source>
</evidence>
<dbReference type="GO" id="GO:0016758">
    <property type="term" value="F:hexosyltransferase activity"/>
    <property type="evidence" value="ECO:0007669"/>
    <property type="project" value="UniProtKB-ARBA"/>
</dbReference>
<dbReference type="Gene3D" id="3.90.550.10">
    <property type="entry name" value="Spore Coat Polysaccharide Biosynthesis Protein SpsA, Chain A"/>
    <property type="match status" value="1"/>
</dbReference>
<keyword evidence="3" id="KW-1185">Reference proteome</keyword>
<dbReference type="PANTHER" id="PTHR22916">
    <property type="entry name" value="GLYCOSYLTRANSFERASE"/>
    <property type="match status" value="1"/>
</dbReference>
<keyword evidence="2" id="KW-0808">Transferase</keyword>
<comment type="caution">
    <text evidence="2">The sequence shown here is derived from an EMBL/GenBank/DDBJ whole genome shotgun (WGS) entry which is preliminary data.</text>
</comment>
<dbReference type="PANTHER" id="PTHR22916:SF3">
    <property type="entry name" value="UDP-GLCNAC:BETAGAL BETA-1,3-N-ACETYLGLUCOSAMINYLTRANSFERASE-LIKE PROTEIN 1"/>
    <property type="match status" value="1"/>
</dbReference>
<dbReference type="RefSeq" id="WP_133644007.1">
    <property type="nucleotide sequence ID" value="NZ_SNYI01000002.1"/>
</dbReference>